<comment type="catalytic activity">
    <reaction evidence="14">
        <text>[(1-&gt;4)-beta-D-glucosyl]n+m + reduced acceptor + O2 = 4-dehydro-beta-D-glucosyl-[(1-&gt;4)-beta-D-glucosyl]n-1 + [(1-&gt;4)-beta-D-glucosyl]m + acceptor + H2O.</text>
        <dbReference type="EC" id="1.14.99.56"/>
    </reaction>
</comment>
<dbReference type="PANTHER" id="PTHR33353:SF10">
    <property type="entry name" value="ENDO-BETA-1,4-GLUCANASE D"/>
    <property type="match status" value="1"/>
</dbReference>
<dbReference type="PANTHER" id="PTHR33353">
    <property type="entry name" value="PUTATIVE (AFU_ORTHOLOGUE AFUA_1G12560)-RELATED"/>
    <property type="match status" value="1"/>
</dbReference>
<feature type="signal peptide" evidence="16">
    <location>
        <begin position="1"/>
        <end position="15"/>
    </location>
</feature>
<dbReference type="Gene3D" id="2.70.50.70">
    <property type="match status" value="1"/>
</dbReference>
<keyword evidence="10" id="KW-1015">Disulfide bond</keyword>
<dbReference type="InterPro" id="IPR049892">
    <property type="entry name" value="AA9"/>
</dbReference>
<keyword evidence="11" id="KW-0119">Carbohydrate metabolism</keyword>
<evidence type="ECO:0000256" key="14">
    <source>
        <dbReference type="ARBA" id="ARBA00045077"/>
    </source>
</evidence>
<dbReference type="EC" id="1.14.99.56" evidence="15"/>
<gene>
    <name evidence="18" type="ORF">BKA67DRAFT_665533</name>
</gene>
<dbReference type="GO" id="GO:0030245">
    <property type="term" value="P:cellulose catabolic process"/>
    <property type="evidence" value="ECO:0007669"/>
    <property type="project" value="UniProtKB-KW"/>
</dbReference>
<evidence type="ECO:0000256" key="10">
    <source>
        <dbReference type="ARBA" id="ARBA00023157"/>
    </source>
</evidence>
<keyword evidence="8" id="KW-0186">Copper</keyword>
<evidence type="ECO:0000256" key="2">
    <source>
        <dbReference type="ARBA" id="ARBA00004613"/>
    </source>
</evidence>
<dbReference type="OrthoDB" id="4849160at2759"/>
<evidence type="ECO:0000256" key="15">
    <source>
        <dbReference type="ARBA" id="ARBA00047174"/>
    </source>
</evidence>
<dbReference type="InterPro" id="IPR005103">
    <property type="entry name" value="AA9_LPMO"/>
</dbReference>
<dbReference type="Proteomes" id="UP000758603">
    <property type="component" value="Unassembled WGS sequence"/>
</dbReference>
<evidence type="ECO:0000256" key="9">
    <source>
        <dbReference type="ARBA" id="ARBA00023033"/>
    </source>
</evidence>
<feature type="chain" id="PRO_5040326529" description="lytic cellulose monooxygenase (C4-dehydrogenating)" evidence="16">
    <location>
        <begin position="16"/>
        <end position="228"/>
    </location>
</feature>
<organism evidence="18 19">
    <name type="scientific">Truncatella angustata</name>
    <dbReference type="NCBI Taxonomy" id="152316"/>
    <lineage>
        <taxon>Eukaryota</taxon>
        <taxon>Fungi</taxon>
        <taxon>Dikarya</taxon>
        <taxon>Ascomycota</taxon>
        <taxon>Pezizomycotina</taxon>
        <taxon>Sordariomycetes</taxon>
        <taxon>Xylariomycetidae</taxon>
        <taxon>Amphisphaeriales</taxon>
        <taxon>Sporocadaceae</taxon>
        <taxon>Truncatella</taxon>
    </lineage>
</organism>
<dbReference type="GO" id="GO:0004497">
    <property type="term" value="F:monooxygenase activity"/>
    <property type="evidence" value="ECO:0007669"/>
    <property type="project" value="UniProtKB-KW"/>
</dbReference>
<dbReference type="Pfam" id="PF03443">
    <property type="entry name" value="AA9"/>
    <property type="match status" value="1"/>
</dbReference>
<dbReference type="RefSeq" id="XP_045950857.1">
    <property type="nucleotide sequence ID" value="XM_046108565.1"/>
</dbReference>
<evidence type="ECO:0000256" key="6">
    <source>
        <dbReference type="ARBA" id="ARBA00023001"/>
    </source>
</evidence>
<protein>
    <recommendedName>
        <fullName evidence="15">lytic cellulose monooxygenase (C4-dehydrogenating)</fullName>
        <ecNumber evidence="15">1.14.99.56</ecNumber>
    </recommendedName>
</protein>
<comment type="caution">
    <text evidence="18">The sequence shown here is derived from an EMBL/GenBank/DDBJ whole genome shotgun (WGS) entry which is preliminary data.</text>
</comment>
<keyword evidence="7" id="KW-0560">Oxidoreductase</keyword>
<dbReference type="EMBL" id="JAGPXC010000015">
    <property type="protein sequence ID" value="KAH6638585.1"/>
    <property type="molecule type" value="Genomic_DNA"/>
</dbReference>
<reference evidence="18" key="1">
    <citation type="journal article" date="2021" name="Nat. Commun.">
        <title>Genetic determinants of endophytism in the Arabidopsis root mycobiome.</title>
        <authorList>
            <person name="Mesny F."/>
            <person name="Miyauchi S."/>
            <person name="Thiergart T."/>
            <person name="Pickel B."/>
            <person name="Atanasova L."/>
            <person name="Karlsson M."/>
            <person name="Huettel B."/>
            <person name="Barry K.W."/>
            <person name="Haridas S."/>
            <person name="Chen C."/>
            <person name="Bauer D."/>
            <person name="Andreopoulos W."/>
            <person name="Pangilinan J."/>
            <person name="LaButti K."/>
            <person name="Riley R."/>
            <person name="Lipzen A."/>
            <person name="Clum A."/>
            <person name="Drula E."/>
            <person name="Henrissat B."/>
            <person name="Kohler A."/>
            <person name="Grigoriev I.V."/>
            <person name="Martin F.M."/>
            <person name="Hacquard S."/>
        </authorList>
    </citation>
    <scope>NUCLEOTIDE SEQUENCE</scope>
    <source>
        <strain evidence="18">MPI-SDFR-AT-0073</strain>
    </source>
</reference>
<evidence type="ECO:0000256" key="8">
    <source>
        <dbReference type="ARBA" id="ARBA00023008"/>
    </source>
</evidence>
<keyword evidence="5 16" id="KW-0732">Signal</keyword>
<dbReference type="GeneID" id="70137456"/>
<keyword evidence="9" id="KW-0503">Monooxygenase</keyword>
<dbReference type="GO" id="GO:0046872">
    <property type="term" value="F:metal ion binding"/>
    <property type="evidence" value="ECO:0007669"/>
    <property type="project" value="UniProtKB-KW"/>
</dbReference>
<evidence type="ECO:0000256" key="13">
    <source>
        <dbReference type="ARBA" id="ARBA00044502"/>
    </source>
</evidence>
<dbReference type="GO" id="GO:0005576">
    <property type="term" value="C:extracellular region"/>
    <property type="evidence" value="ECO:0007669"/>
    <property type="project" value="UniProtKB-SubCell"/>
</dbReference>
<evidence type="ECO:0000313" key="18">
    <source>
        <dbReference type="EMBL" id="KAH6638585.1"/>
    </source>
</evidence>
<evidence type="ECO:0000256" key="11">
    <source>
        <dbReference type="ARBA" id="ARBA00023277"/>
    </source>
</evidence>
<sequence>MKSFVGLSLVAVVFGHYTFPDLIYNGVTSDDWEYIRQTTNYQSHGPVQDVTSSQLRCYELTTPSTANGTQTVAAGSTVSFRVDPAIQHPGPLQFYLAKVPSGQTAASFDGAGSVWFKIYEEHPTITADAITFASSGLAQVGVTIPSCVAPGDYLLRVEHIALHSASSTGGAQFYIGCAQLTVTGSGTKTFSGVAFPGAYAATDPGILINIYWPIPTNYTNPGPAPVSC</sequence>
<feature type="domain" description="Auxiliary Activity family 9 catalytic" evidence="17">
    <location>
        <begin position="16"/>
        <end position="218"/>
    </location>
</feature>
<dbReference type="AlphaFoldDB" id="A0A9P8RE41"/>
<accession>A0A9P8RE41</accession>
<proteinExistence type="inferred from homology"/>
<name>A0A9P8RE41_9PEZI</name>
<comment type="similarity">
    <text evidence="13">Belongs to the polysaccharide monooxygenase AA9 family.</text>
</comment>
<keyword evidence="18" id="KW-0378">Hydrolase</keyword>
<comment type="cofactor">
    <cofactor evidence="1">
        <name>Cu(2+)</name>
        <dbReference type="ChEBI" id="CHEBI:29036"/>
    </cofactor>
</comment>
<evidence type="ECO:0000256" key="7">
    <source>
        <dbReference type="ARBA" id="ARBA00023002"/>
    </source>
</evidence>
<evidence type="ECO:0000256" key="5">
    <source>
        <dbReference type="ARBA" id="ARBA00022729"/>
    </source>
</evidence>
<keyword evidence="4" id="KW-0479">Metal-binding</keyword>
<dbReference type="CDD" id="cd21175">
    <property type="entry name" value="LPMO_AA9"/>
    <property type="match status" value="1"/>
</dbReference>
<keyword evidence="6" id="KW-0136">Cellulose degradation</keyword>
<evidence type="ECO:0000313" key="19">
    <source>
        <dbReference type="Proteomes" id="UP000758603"/>
    </source>
</evidence>
<keyword evidence="12" id="KW-0624">Polysaccharide degradation</keyword>
<evidence type="ECO:0000256" key="3">
    <source>
        <dbReference type="ARBA" id="ARBA00022525"/>
    </source>
</evidence>
<keyword evidence="3" id="KW-0964">Secreted</keyword>
<evidence type="ECO:0000256" key="4">
    <source>
        <dbReference type="ARBA" id="ARBA00022723"/>
    </source>
</evidence>
<evidence type="ECO:0000256" key="16">
    <source>
        <dbReference type="SAM" id="SignalP"/>
    </source>
</evidence>
<dbReference type="GO" id="GO:0016787">
    <property type="term" value="F:hydrolase activity"/>
    <property type="evidence" value="ECO:0007669"/>
    <property type="project" value="UniProtKB-KW"/>
</dbReference>
<evidence type="ECO:0000256" key="1">
    <source>
        <dbReference type="ARBA" id="ARBA00001973"/>
    </source>
</evidence>
<evidence type="ECO:0000259" key="17">
    <source>
        <dbReference type="Pfam" id="PF03443"/>
    </source>
</evidence>
<keyword evidence="19" id="KW-1185">Reference proteome</keyword>
<comment type="subcellular location">
    <subcellularLocation>
        <location evidence="2">Secreted</location>
    </subcellularLocation>
</comment>
<evidence type="ECO:0000256" key="12">
    <source>
        <dbReference type="ARBA" id="ARBA00023326"/>
    </source>
</evidence>